<protein>
    <submittedName>
        <fullName evidence="1">Trypsin-like serine typically contains c-terminal pdz protein</fullName>
    </submittedName>
</protein>
<gene>
    <name evidence="1" type="ORF">GLAREA_12974</name>
</gene>
<sequence length="539" mass="60596">MSNSTHPIIHVTIKPMFNHLHHVESLSISLSVKSYIFKTGDTILSSQTAHTKRTDTDMPDRPVTDELGDFPMEISHPEPYTTKSCIASRDSSGDVNIFYKACPATRKKMADWDQPSAIDLKYDQGCIIGTGFSFIPLIAGDEDFRTVVEWNLDASPKGTRAVWTYGEGPDPIEKIGPASVLLDSVYMIGPINSTPPSTPPSEYGSYYFGTLPPNISLINDIHFPLFTKTASFFNTPPPLYRSFTTLSPLSRTTHSTPLPHAHILTYTPQIHLIDDYTLIRRLTHSLLHPYLPPSWLGEGIKHLLSIYLPFRPPGQVRDGSYFQDTVNVLVARYYTSPYLRVSMDRLLRLAEEEGDKDAHEHAGVRGWAYVLSVDLAARKVVPVTKPPQRPVEDLAVKPLVAGGRDWGIEEFIRCLTPLMGAEPRERYERMCEGTPILFPVELFGAKSHRLVPVQQEVFELGMERQAFEGGVVKGLKGGCRAEVAGVREGDEVVWKEMGDGFEGVVEVGVMRGEERLEFKWWPRGWERVESWRLEKVEDS</sequence>
<dbReference type="OrthoDB" id="626167at2759"/>
<organism evidence="1 2">
    <name type="scientific">Glarea lozoyensis (strain ATCC 20868 / MF5171)</name>
    <dbReference type="NCBI Taxonomy" id="1116229"/>
    <lineage>
        <taxon>Eukaryota</taxon>
        <taxon>Fungi</taxon>
        <taxon>Dikarya</taxon>
        <taxon>Ascomycota</taxon>
        <taxon>Pezizomycotina</taxon>
        <taxon>Leotiomycetes</taxon>
        <taxon>Helotiales</taxon>
        <taxon>Helotiaceae</taxon>
        <taxon>Glarea</taxon>
    </lineage>
</organism>
<dbReference type="EMBL" id="KE145364">
    <property type="protein sequence ID" value="EPE30251.1"/>
    <property type="molecule type" value="Genomic_DNA"/>
</dbReference>
<dbReference type="RefSeq" id="XP_008082644.1">
    <property type="nucleotide sequence ID" value="XM_008084453.1"/>
</dbReference>
<dbReference type="eggNOG" id="ENOG502SMUC">
    <property type="taxonomic scope" value="Eukaryota"/>
</dbReference>
<dbReference type="AlphaFoldDB" id="S3DE54"/>
<name>S3DE54_GLAL2</name>
<dbReference type="OMA" id="YDRGMLY"/>
<evidence type="ECO:0000313" key="1">
    <source>
        <dbReference type="EMBL" id="EPE30251.1"/>
    </source>
</evidence>
<reference evidence="1 2" key="1">
    <citation type="journal article" date="2013" name="BMC Genomics">
        <title>Genomics-driven discovery of the pneumocandin biosynthetic gene cluster in the fungus Glarea lozoyensis.</title>
        <authorList>
            <person name="Chen L."/>
            <person name="Yue Q."/>
            <person name="Zhang X."/>
            <person name="Xiang M."/>
            <person name="Wang C."/>
            <person name="Li S."/>
            <person name="Che Y."/>
            <person name="Ortiz-Lopez F.J."/>
            <person name="Bills G.F."/>
            <person name="Liu X."/>
            <person name="An Z."/>
        </authorList>
    </citation>
    <scope>NUCLEOTIDE SEQUENCE [LARGE SCALE GENOMIC DNA]</scope>
    <source>
        <strain evidence="2">ATCC 20868 / MF5171</strain>
    </source>
</reference>
<dbReference type="HOGENOM" id="CLU_024392_1_0_1"/>
<dbReference type="GeneID" id="19472014"/>
<dbReference type="KEGG" id="glz:GLAREA_12974"/>
<evidence type="ECO:0000313" key="2">
    <source>
        <dbReference type="Proteomes" id="UP000016922"/>
    </source>
</evidence>
<accession>S3DE54</accession>
<dbReference type="Proteomes" id="UP000016922">
    <property type="component" value="Unassembled WGS sequence"/>
</dbReference>
<proteinExistence type="predicted"/>
<keyword evidence="2" id="KW-1185">Reference proteome</keyword>